<reference evidence="1" key="1">
    <citation type="submission" date="2021-02" db="EMBL/GenBank/DDBJ databases">
        <authorList>
            <person name="Nowell W R."/>
        </authorList>
    </citation>
    <scope>NUCLEOTIDE SEQUENCE</scope>
</reference>
<dbReference type="EMBL" id="CAJOBJ010247025">
    <property type="protein sequence ID" value="CAF5086972.1"/>
    <property type="molecule type" value="Genomic_DNA"/>
</dbReference>
<comment type="caution">
    <text evidence="1">The sequence shown here is derived from an EMBL/GenBank/DDBJ whole genome shotgun (WGS) entry which is preliminary data.</text>
</comment>
<dbReference type="Proteomes" id="UP000681720">
    <property type="component" value="Unassembled WGS sequence"/>
</dbReference>
<gene>
    <name evidence="1" type="ORF">GIL414_LOCUS62020</name>
</gene>
<accession>A0A8S3EV09</accession>
<evidence type="ECO:0000313" key="2">
    <source>
        <dbReference type="Proteomes" id="UP000681720"/>
    </source>
</evidence>
<name>A0A8S3EV09_9BILA</name>
<feature type="non-terminal residue" evidence="1">
    <location>
        <position position="66"/>
    </location>
</feature>
<protein>
    <submittedName>
        <fullName evidence="1">Uncharacterized protein</fullName>
    </submittedName>
</protein>
<dbReference type="AlphaFoldDB" id="A0A8S3EV09"/>
<evidence type="ECO:0000313" key="1">
    <source>
        <dbReference type="EMBL" id="CAF5086972.1"/>
    </source>
</evidence>
<sequence length="66" mass="7172">MQIAAYDVDIQHRSGADNTNCDALSRAPIDDLSISNDSTVVQESSSSSTVVDPGYLLVLDYFYHCS</sequence>
<organism evidence="1 2">
    <name type="scientific">Rotaria magnacalcarata</name>
    <dbReference type="NCBI Taxonomy" id="392030"/>
    <lineage>
        <taxon>Eukaryota</taxon>
        <taxon>Metazoa</taxon>
        <taxon>Spiralia</taxon>
        <taxon>Gnathifera</taxon>
        <taxon>Rotifera</taxon>
        <taxon>Eurotatoria</taxon>
        <taxon>Bdelloidea</taxon>
        <taxon>Philodinida</taxon>
        <taxon>Philodinidae</taxon>
        <taxon>Rotaria</taxon>
    </lineage>
</organism>
<proteinExistence type="predicted"/>